<feature type="region of interest" description="Disordered" evidence="1">
    <location>
        <begin position="1"/>
        <end position="21"/>
    </location>
</feature>
<accession>A0A0A1UNZ4</accession>
<gene>
    <name evidence="2" type="ORF">X797_009823</name>
</gene>
<name>A0A0A1UNZ4_9HYPO</name>
<protein>
    <submittedName>
        <fullName evidence="2">Uncharacterized protein</fullName>
    </submittedName>
</protein>
<organism evidence="2 3">
    <name type="scientific">Metarhizium robertsii</name>
    <dbReference type="NCBI Taxonomy" id="568076"/>
    <lineage>
        <taxon>Eukaryota</taxon>
        <taxon>Fungi</taxon>
        <taxon>Dikarya</taxon>
        <taxon>Ascomycota</taxon>
        <taxon>Pezizomycotina</taxon>
        <taxon>Sordariomycetes</taxon>
        <taxon>Hypocreomycetidae</taxon>
        <taxon>Hypocreales</taxon>
        <taxon>Clavicipitaceae</taxon>
        <taxon>Metarhizium</taxon>
    </lineage>
</organism>
<dbReference type="EMBL" id="JELW01000041">
    <property type="protein sequence ID" value="EXU97058.1"/>
    <property type="molecule type" value="Genomic_DNA"/>
</dbReference>
<evidence type="ECO:0000313" key="2">
    <source>
        <dbReference type="EMBL" id="EXU97058.1"/>
    </source>
</evidence>
<evidence type="ECO:0000256" key="1">
    <source>
        <dbReference type="SAM" id="MobiDB-lite"/>
    </source>
</evidence>
<dbReference type="HOGENOM" id="CLU_2671589_0_0_1"/>
<reference evidence="2 3" key="1">
    <citation type="submission" date="2014-02" db="EMBL/GenBank/DDBJ databases">
        <title>The genome sequence of the entomopathogenic fungus Metarhizium robertsii ARSEF 2575.</title>
        <authorList>
            <person name="Giuliano Garisto Donzelli B."/>
            <person name="Roe B.A."/>
            <person name="Macmil S.L."/>
            <person name="Krasnoff S.B."/>
            <person name="Gibson D.M."/>
        </authorList>
    </citation>
    <scope>NUCLEOTIDE SEQUENCE [LARGE SCALE GENOMIC DNA]</scope>
    <source>
        <strain evidence="2 3">ARSEF 2575</strain>
    </source>
</reference>
<comment type="caution">
    <text evidence="2">The sequence shown here is derived from an EMBL/GenBank/DDBJ whole genome shotgun (WGS) entry which is preliminary data.</text>
</comment>
<proteinExistence type="predicted"/>
<dbReference type="AlphaFoldDB" id="A0A0A1UNZ4"/>
<evidence type="ECO:0000313" key="3">
    <source>
        <dbReference type="Proteomes" id="UP000030151"/>
    </source>
</evidence>
<dbReference type="Proteomes" id="UP000030151">
    <property type="component" value="Unassembled WGS sequence"/>
</dbReference>
<sequence>MNSVNQHASPPQPAASAPAVTRENLQRLPETPNLQYYLGHAQNHEKIALGVQTSPANYGQMLQTLERAFPTGGYK</sequence>